<evidence type="ECO:0000256" key="1">
    <source>
        <dbReference type="ARBA" id="ARBA00001954"/>
    </source>
</evidence>
<keyword evidence="10" id="KW-1185">Reference proteome</keyword>
<dbReference type="FunCoup" id="A0A2K3DKL5">
    <property type="interactions" value="58"/>
</dbReference>
<evidence type="ECO:0000256" key="3">
    <source>
        <dbReference type="ARBA" id="ARBA00023002"/>
    </source>
</evidence>
<evidence type="ECO:0000256" key="8">
    <source>
        <dbReference type="SAM" id="MobiDB-lite"/>
    </source>
</evidence>
<evidence type="ECO:0000256" key="7">
    <source>
        <dbReference type="ARBA" id="ARBA00035045"/>
    </source>
</evidence>
<dbReference type="Gene3D" id="3.10.180.50">
    <property type="match status" value="1"/>
</dbReference>
<keyword evidence="2" id="KW-0223">Dioxygenase</keyword>
<proteinExistence type="inferred from homology"/>
<dbReference type="Proteomes" id="UP000006906">
    <property type="component" value="Chromosome 7"/>
</dbReference>
<dbReference type="Gramene" id="PNW81058">
    <property type="protein sequence ID" value="PNW81058"/>
    <property type="gene ID" value="CHLRE_07g342800v5"/>
</dbReference>
<evidence type="ECO:0000313" key="10">
    <source>
        <dbReference type="Proteomes" id="UP000006906"/>
    </source>
</evidence>
<feature type="region of interest" description="Disordered" evidence="8">
    <location>
        <begin position="253"/>
        <end position="285"/>
    </location>
</feature>
<dbReference type="KEGG" id="cre:CHLRE_07g342800v5"/>
<dbReference type="PANTHER" id="PTHR31136:SF5">
    <property type="entry name" value="2-OXOADIPATE DIOXYGENASE_DECARBOXYLASE, CHLOROPLASTIC"/>
    <property type="match status" value="1"/>
</dbReference>
<organism evidence="9 10">
    <name type="scientific">Chlamydomonas reinhardtii</name>
    <name type="common">Chlamydomonas smithii</name>
    <dbReference type="NCBI Taxonomy" id="3055"/>
    <lineage>
        <taxon>Eukaryota</taxon>
        <taxon>Viridiplantae</taxon>
        <taxon>Chlorophyta</taxon>
        <taxon>core chlorophytes</taxon>
        <taxon>Chlorophyceae</taxon>
        <taxon>CS clade</taxon>
        <taxon>Chlamydomonadales</taxon>
        <taxon>Chlamydomonadaceae</taxon>
        <taxon>Chlamydomonas</taxon>
    </lineage>
</organism>
<dbReference type="InterPro" id="IPR009770">
    <property type="entry name" value="HGLS"/>
</dbReference>
<comment type="cofactor">
    <cofactor evidence="1">
        <name>Fe(2+)</name>
        <dbReference type="ChEBI" id="CHEBI:29033"/>
    </cofactor>
</comment>
<dbReference type="EMBL" id="CM008968">
    <property type="protein sequence ID" value="PNW81058.1"/>
    <property type="molecule type" value="Genomic_DNA"/>
</dbReference>
<dbReference type="PaxDb" id="3055-EDP03880"/>
<protein>
    <recommendedName>
        <fullName evidence="6">2-oxoadipate dioxygenase/decarboxylase</fullName>
        <ecNumber evidence="6">1.13.11.93</ecNumber>
    </recommendedName>
    <alternativeName>
        <fullName evidence="7">2-hydroxyglutarate synthase</fullName>
    </alternativeName>
</protein>
<dbReference type="EC" id="1.13.11.93" evidence="6"/>
<dbReference type="OMA" id="FTDFGYV"/>
<dbReference type="RefSeq" id="XP_042922919.1">
    <property type="nucleotide sequence ID" value="XM_043064387.1"/>
</dbReference>
<dbReference type="SMART" id="SM01150">
    <property type="entry name" value="DUF1338"/>
    <property type="match status" value="1"/>
</dbReference>
<evidence type="ECO:0000313" key="9">
    <source>
        <dbReference type="EMBL" id="PNW81058.1"/>
    </source>
</evidence>
<feature type="compositionally biased region" description="Low complexity" evidence="8">
    <location>
        <begin position="253"/>
        <end position="281"/>
    </location>
</feature>
<dbReference type="ExpressionAtlas" id="A0A2K3DKL5">
    <property type="expression patterns" value="baseline"/>
</dbReference>
<dbReference type="Pfam" id="PF07063">
    <property type="entry name" value="HGLS"/>
    <property type="match status" value="1"/>
</dbReference>
<keyword evidence="3" id="KW-0560">Oxidoreductase</keyword>
<evidence type="ECO:0000256" key="2">
    <source>
        <dbReference type="ARBA" id="ARBA00022964"/>
    </source>
</evidence>
<dbReference type="InParanoid" id="A0A2K3DKL5"/>
<dbReference type="PANTHER" id="PTHR31136">
    <property type="entry name" value="DUF1338 DOMAIN-CONTAINING PROTEIN"/>
    <property type="match status" value="1"/>
</dbReference>
<accession>A0A2K3DKL5</accession>
<dbReference type="CDD" id="cd16350">
    <property type="entry name" value="VOC_like"/>
    <property type="match status" value="1"/>
</dbReference>
<sequence length="393" mass="41264">MCRAAARAVAGTSAQVHVASCSHSGARRSCVAVTAAAPHAAALGGPALPRELHITLPPGCKVPPVTVPVLHQVLQHYAARTPRLGVVLERVTRPGWPGVEALGHDHFAFRTFGVPGLGISSLERVLVPLGYERVADTPPLAFPAKKLAATWFRAADPEARRRLPRVFVSEIQVEKLSPRAQEVIRRAGGWAAAAPAEEVLVQVTGALLAGTTPWPAPHLADYELLMAESEYAGWVLAHGYSLNHTALALHRLPSSSSSSSSSPSSSSSSSSSPSPSSSSSSNPGADISDFNARLQAAGLDLNPEGGLVKVSPDGLLLQSAVVADRLGFRFGCGARRDIAAAYVEFVQRLRLPQYSDLAAEQVGEEHLREGFEVGNADRIFESTTLAAAAGANQ</sequence>
<name>A0A2K3DKL5_CHLRE</name>
<evidence type="ECO:0000256" key="4">
    <source>
        <dbReference type="ARBA" id="ARBA00023004"/>
    </source>
</evidence>
<keyword evidence="4" id="KW-0408">Iron</keyword>
<comment type="similarity">
    <text evidence="5">Belongs to the 2-oxoadipate dioxygenase/decarboxylase family.</text>
</comment>
<evidence type="ECO:0000256" key="6">
    <source>
        <dbReference type="ARBA" id="ARBA00035023"/>
    </source>
</evidence>
<reference evidence="9 10" key="1">
    <citation type="journal article" date="2007" name="Science">
        <title>The Chlamydomonas genome reveals the evolution of key animal and plant functions.</title>
        <authorList>
            <person name="Merchant S.S."/>
            <person name="Prochnik S.E."/>
            <person name="Vallon O."/>
            <person name="Harris E.H."/>
            <person name="Karpowicz S.J."/>
            <person name="Witman G.B."/>
            <person name="Terry A."/>
            <person name="Salamov A."/>
            <person name="Fritz-Laylin L.K."/>
            <person name="Marechal-Drouard L."/>
            <person name="Marshall W.F."/>
            <person name="Qu L.H."/>
            <person name="Nelson D.R."/>
            <person name="Sanderfoot A.A."/>
            <person name="Spalding M.H."/>
            <person name="Kapitonov V.V."/>
            <person name="Ren Q."/>
            <person name="Ferris P."/>
            <person name="Lindquist E."/>
            <person name="Shapiro H."/>
            <person name="Lucas S.M."/>
            <person name="Grimwood J."/>
            <person name="Schmutz J."/>
            <person name="Cardol P."/>
            <person name="Cerutti H."/>
            <person name="Chanfreau G."/>
            <person name="Chen C.L."/>
            <person name="Cognat V."/>
            <person name="Croft M.T."/>
            <person name="Dent R."/>
            <person name="Dutcher S."/>
            <person name="Fernandez E."/>
            <person name="Fukuzawa H."/>
            <person name="Gonzalez-Ballester D."/>
            <person name="Gonzalez-Halphen D."/>
            <person name="Hallmann A."/>
            <person name="Hanikenne M."/>
            <person name="Hippler M."/>
            <person name="Inwood W."/>
            <person name="Jabbari K."/>
            <person name="Kalanon M."/>
            <person name="Kuras R."/>
            <person name="Lefebvre P.A."/>
            <person name="Lemaire S.D."/>
            <person name="Lobanov A.V."/>
            <person name="Lohr M."/>
            <person name="Manuell A."/>
            <person name="Meier I."/>
            <person name="Mets L."/>
            <person name="Mittag M."/>
            <person name="Mittelmeier T."/>
            <person name="Moroney J.V."/>
            <person name="Moseley J."/>
            <person name="Napoli C."/>
            <person name="Nedelcu A.M."/>
            <person name="Niyogi K."/>
            <person name="Novoselov S.V."/>
            <person name="Paulsen I.T."/>
            <person name="Pazour G."/>
            <person name="Purton S."/>
            <person name="Ral J.P."/>
            <person name="Riano-Pachon D.M."/>
            <person name="Riekhof W."/>
            <person name="Rymarquis L."/>
            <person name="Schroda M."/>
            <person name="Stern D."/>
            <person name="Umen J."/>
            <person name="Willows R."/>
            <person name="Wilson N."/>
            <person name="Zimmer S.L."/>
            <person name="Allmer J."/>
            <person name="Balk J."/>
            <person name="Bisova K."/>
            <person name="Chen C.J."/>
            <person name="Elias M."/>
            <person name="Gendler K."/>
            <person name="Hauser C."/>
            <person name="Lamb M.R."/>
            <person name="Ledford H."/>
            <person name="Long J.C."/>
            <person name="Minagawa J."/>
            <person name="Page M.D."/>
            <person name="Pan J."/>
            <person name="Pootakham W."/>
            <person name="Roje S."/>
            <person name="Rose A."/>
            <person name="Stahlberg E."/>
            <person name="Terauchi A.M."/>
            <person name="Yang P."/>
            <person name="Ball S."/>
            <person name="Bowler C."/>
            <person name="Dieckmann C.L."/>
            <person name="Gladyshev V.N."/>
            <person name="Green P."/>
            <person name="Jorgensen R."/>
            <person name="Mayfield S."/>
            <person name="Mueller-Roeber B."/>
            <person name="Rajamani S."/>
            <person name="Sayre R.T."/>
            <person name="Brokstein P."/>
            <person name="Dubchak I."/>
            <person name="Goodstein D."/>
            <person name="Hornick L."/>
            <person name="Huang Y.W."/>
            <person name="Jhaveri J."/>
            <person name="Luo Y."/>
            <person name="Martinez D."/>
            <person name="Ngau W.C."/>
            <person name="Otillar B."/>
            <person name="Poliakov A."/>
            <person name="Porter A."/>
            <person name="Szajkowski L."/>
            <person name="Werner G."/>
            <person name="Zhou K."/>
            <person name="Grigoriev I.V."/>
            <person name="Rokhsar D.S."/>
            <person name="Grossman A.R."/>
        </authorList>
    </citation>
    <scope>NUCLEOTIDE SEQUENCE [LARGE SCALE GENOMIC DNA]</scope>
    <source>
        <strain evidence="10">CC-503</strain>
    </source>
</reference>
<dbReference type="GeneID" id="5717987"/>
<dbReference type="AlphaFoldDB" id="A0A2K3DKL5"/>
<dbReference type="GO" id="GO:0051213">
    <property type="term" value="F:dioxygenase activity"/>
    <property type="evidence" value="ECO:0007669"/>
    <property type="project" value="UniProtKB-KW"/>
</dbReference>
<evidence type="ECO:0000256" key="5">
    <source>
        <dbReference type="ARBA" id="ARBA00035013"/>
    </source>
</evidence>
<gene>
    <name evidence="9" type="ORF">CHLRE_07g342800v5</name>
</gene>
<dbReference type="OrthoDB" id="1908993at2759"/>